<accession>A0A7R9ZN49</accession>
<comment type="similarity">
    <text evidence="1">Belongs to the MEMO1 family.</text>
</comment>
<organism evidence="2">
    <name type="scientific">Craspedostauros australis</name>
    <dbReference type="NCBI Taxonomy" id="1486917"/>
    <lineage>
        <taxon>Eukaryota</taxon>
        <taxon>Sar</taxon>
        <taxon>Stramenopiles</taxon>
        <taxon>Ochrophyta</taxon>
        <taxon>Bacillariophyta</taxon>
        <taxon>Bacillariophyceae</taxon>
        <taxon>Bacillariophycidae</taxon>
        <taxon>Naviculales</taxon>
        <taxon>Naviculaceae</taxon>
        <taxon>Craspedostauros</taxon>
    </lineage>
</organism>
<dbReference type="NCBIfam" id="TIGR04336">
    <property type="entry name" value="AmmeMemoSam_B"/>
    <property type="match status" value="1"/>
</dbReference>
<dbReference type="InterPro" id="IPR002737">
    <property type="entry name" value="MEMO1_fam"/>
</dbReference>
<dbReference type="EMBL" id="HBEF01013003">
    <property type="protein sequence ID" value="CAD8336046.1"/>
    <property type="molecule type" value="Transcribed_RNA"/>
</dbReference>
<evidence type="ECO:0000256" key="1">
    <source>
        <dbReference type="ARBA" id="ARBA00006315"/>
    </source>
</evidence>
<dbReference type="PANTHER" id="PTHR11060">
    <property type="entry name" value="PROTEIN MEMO1"/>
    <property type="match status" value="1"/>
</dbReference>
<dbReference type="CDD" id="cd07361">
    <property type="entry name" value="MEMO_like"/>
    <property type="match status" value="1"/>
</dbReference>
<protein>
    <recommendedName>
        <fullName evidence="3">MEMO1 family protein</fullName>
    </recommendedName>
</protein>
<dbReference type="HAMAP" id="MF_00055">
    <property type="entry name" value="MEMO1"/>
    <property type="match status" value="1"/>
</dbReference>
<proteinExistence type="inferred from homology"/>
<evidence type="ECO:0000313" key="2">
    <source>
        <dbReference type="EMBL" id="CAD8336046.1"/>
    </source>
</evidence>
<gene>
    <name evidence="2" type="ORF">CAUS1442_LOCUS8174</name>
</gene>
<dbReference type="Gene3D" id="3.40.830.10">
    <property type="entry name" value="LigB-like"/>
    <property type="match status" value="1"/>
</dbReference>
<sequence>MTRMGNSSRSKMAFSKYTRRAHHAGSWYSDSKDDLDAMLSSALDDVDATASTSVRGIICPHAGYSYSGPTAAYSYHALAKELEAANSPVRHLLVLHPSHHVYLDGCAISGATTIETPVGDLRVDDALRDEVRQLFVKDKLDFTYMSQSVDEEEHSGEMQYPYIAKCIPDSKKDDITVLPIMCGNLSTSKEAAYGKCLASIVQRRDVLCIISSDFCHWGKRFAYQPTGSVATRKIHEYIREMDHAGMDKIQLQEPGAFAAYLKATRNTICGRHPIAVWLNAVHHNDKALQKEALNIAWVKYAQSSEVRSMRDSSVSYASAVATKA</sequence>
<reference evidence="2" key="1">
    <citation type="submission" date="2021-01" db="EMBL/GenBank/DDBJ databases">
        <authorList>
            <person name="Corre E."/>
            <person name="Pelletier E."/>
            <person name="Niang G."/>
            <person name="Scheremetjew M."/>
            <person name="Finn R."/>
            <person name="Kale V."/>
            <person name="Holt S."/>
            <person name="Cochrane G."/>
            <person name="Meng A."/>
            <person name="Brown T."/>
            <person name="Cohen L."/>
        </authorList>
    </citation>
    <scope>NUCLEOTIDE SEQUENCE</scope>
    <source>
        <strain evidence="2">CCMP3328</strain>
    </source>
</reference>
<dbReference type="AlphaFoldDB" id="A0A7R9ZN49"/>
<dbReference type="PANTHER" id="PTHR11060:SF0">
    <property type="entry name" value="PROTEIN MEMO1"/>
    <property type="match status" value="1"/>
</dbReference>
<dbReference type="Pfam" id="PF01875">
    <property type="entry name" value="Memo"/>
    <property type="match status" value="1"/>
</dbReference>
<evidence type="ECO:0008006" key="3">
    <source>
        <dbReference type="Google" id="ProtNLM"/>
    </source>
</evidence>
<name>A0A7R9ZN49_9STRA</name>